<organism evidence="6 7">
    <name type="scientific">Dispira parvispora</name>
    <dbReference type="NCBI Taxonomy" id="1520584"/>
    <lineage>
        <taxon>Eukaryota</taxon>
        <taxon>Fungi</taxon>
        <taxon>Fungi incertae sedis</taxon>
        <taxon>Zoopagomycota</taxon>
        <taxon>Kickxellomycotina</taxon>
        <taxon>Dimargaritomycetes</taxon>
        <taxon>Dimargaritales</taxon>
        <taxon>Dimargaritaceae</taxon>
        <taxon>Dispira</taxon>
    </lineage>
</organism>
<comment type="subcellular location">
    <subcellularLocation>
        <location evidence="1 5">Cytoplasm</location>
    </subcellularLocation>
</comment>
<dbReference type="AlphaFoldDB" id="A0A9W8E5U5"/>
<dbReference type="GO" id="GO:0032259">
    <property type="term" value="P:methylation"/>
    <property type="evidence" value="ECO:0007669"/>
    <property type="project" value="UniProtKB-KW"/>
</dbReference>
<keyword evidence="3 5" id="KW-0489">Methyltransferase</keyword>
<comment type="similarity">
    <text evidence="5">Belongs to the class I-like SAM-binding methyltransferase superfamily. EFM5 family.</text>
</comment>
<dbReference type="GO" id="GO:0016279">
    <property type="term" value="F:protein-lysine N-methyltransferase activity"/>
    <property type="evidence" value="ECO:0007669"/>
    <property type="project" value="UniProtKB-UniRule"/>
</dbReference>
<gene>
    <name evidence="6" type="primary">EFM5_1</name>
    <name evidence="5" type="synonym">EFM5</name>
    <name evidence="6" type="ORF">IWQ62_004781</name>
</gene>
<dbReference type="EMBL" id="JANBPY010001704">
    <property type="protein sequence ID" value="KAJ1959012.1"/>
    <property type="molecule type" value="Genomic_DNA"/>
</dbReference>
<dbReference type="PANTHER" id="PTHR13200">
    <property type="entry name" value="EEF1A LYSINE METHYLTRANSFERASE 1"/>
    <property type="match status" value="1"/>
</dbReference>
<accession>A0A9W8E5U5</accession>
<keyword evidence="2 5" id="KW-0963">Cytoplasm</keyword>
<dbReference type="PANTHER" id="PTHR13200:SF0">
    <property type="entry name" value="EEF1A LYSINE METHYLTRANSFERASE 1"/>
    <property type="match status" value="1"/>
</dbReference>
<comment type="function">
    <text evidence="5">S-adenosyl-L-methionine-dependent protein-lysine N-methyltransferase that trimethylates elongation factor 1-alpha at 'Lys-79'.</text>
</comment>
<proteinExistence type="inferred from homology"/>
<name>A0A9W8E5U5_9FUNG</name>
<keyword evidence="4 5" id="KW-0808">Transferase</keyword>
<reference evidence="6" key="1">
    <citation type="submission" date="2022-07" db="EMBL/GenBank/DDBJ databases">
        <title>Phylogenomic reconstructions and comparative analyses of Kickxellomycotina fungi.</title>
        <authorList>
            <person name="Reynolds N.K."/>
            <person name="Stajich J.E."/>
            <person name="Barry K."/>
            <person name="Grigoriev I.V."/>
            <person name="Crous P."/>
            <person name="Smith M.E."/>
        </authorList>
    </citation>
    <scope>NUCLEOTIDE SEQUENCE</scope>
    <source>
        <strain evidence="6">RSA 1196</strain>
    </source>
</reference>
<dbReference type="InterPro" id="IPR041370">
    <property type="entry name" value="Mlase_EEF1AKMT1/ZCCHC4"/>
</dbReference>
<dbReference type="Proteomes" id="UP001150925">
    <property type="component" value="Unassembled WGS sequence"/>
</dbReference>
<dbReference type="OrthoDB" id="206354at2759"/>
<sequence>MDDYDDLQLSGHALAALQEFIQEQQLTQGKVATPSALPTVDSVDSGVDTTPKFSEDWKLSQFWYHDTTAEFYAQLALRYAVTESQGPVAFVSSPTAFIKLKELEDGPTEAFLLEYDSRFATYGEQFVKYDFHKPLELGSFKAYKGRMKCIFVDPPYLEEDCLTKTALTVRYLAAPDCKILISTGFVVRELVQKLFEVKPTTYEPRHQNGLANEFRLYTNFESKELRWDI</sequence>
<keyword evidence="7" id="KW-1185">Reference proteome</keyword>
<evidence type="ECO:0000313" key="6">
    <source>
        <dbReference type="EMBL" id="KAJ1959012.1"/>
    </source>
</evidence>
<evidence type="ECO:0000256" key="3">
    <source>
        <dbReference type="ARBA" id="ARBA00022603"/>
    </source>
</evidence>
<dbReference type="Pfam" id="PF10237">
    <property type="entry name" value="N6-adenineMlase"/>
    <property type="match status" value="1"/>
</dbReference>
<dbReference type="InterPro" id="IPR019369">
    <property type="entry name" value="Efm5/EEF1AKMT1"/>
</dbReference>
<evidence type="ECO:0000256" key="4">
    <source>
        <dbReference type="ARBA" id="ARBA00022679"/>
    </source>
</evidence>
<protein>
    <recommendedName>
        <fullName evidence="5">Protein-lysine N-methyltransferase EFM5</fullName>
        <ecNumber evidence="5">2.1.1.-</ecNumber>
    </recommendedName>
    <alternativeName>
        <fullName evidence="5">Elongation factor methyltransferase 5</fullName>
    </alternativeName>
</protein>
<dbReference type="HAMAP" id="MF_03187">
    <property type="entry name" value="Methyltr_EFM5"/>
    <property type="match status" value="1"/>
</dbReference>
<dbReference type="EC" id="2.1.1.-" evidence="5"/>
<evidence type="ECO:0000313" key="7">
    <source>
        <dbReference type="Proteomes" id="UP001150925"/>
    </source>
</evidence>
<dbReference type="GO" id="GO:0005737">
    <property type="term" value="C:cytoplasm"/>
    <property type="evidence" value="ECO:0007669"/>
    <property type="project" value="UniProtKB-SubCell"/>
</dbReference>
<evidence type="ECO:0000256" key="5">
    <source>
        <dbReference type="HAMAP-Rule" id="MF_03187"/>
    </source>
</evidence>
<evidence type="ECO:0000256" key="2">
    <source>
        <dbReference type="ARBA" id="ARBA00022490"/>
    </source>
</evidence>
<comment type="caution">
    <text evidence="6">The sequence shown here is derived from an EMBL/GenBank/DDBJ whole genome shotgun (WGS) entry which is preliminary data.</text>
</comment>
<evidence type="ECO:0000256" key="1">
    <source>
        <dbReference type="ARBA" id="ARBA00004496"/>
    </source>
</evidence>